<evidence type="ECO:0000313" key="4">
    <source>
        <dbReference type="Proteomes" id="UP000649617"/>
    </source>
</evidence>
<dbReference type="OrthoDB" id="420445at2759"/>
<reference evidence="3" key="1">
    <citation type="submission" date="2021-02" db="EMBL/GenBank/DDBJ databases">
        <authorList>
            <person name="Dougan E. K."/>
            <person name="Rhodes N."/>
            <person name="Thang M."/>
            <person name="Chan C."/>
        </authorList>
    </citation>
    <scope>NUCLEOTIDE SEQUENCE</scope>
</reference>
<name>A0A812M9T4_SYMPI</name>
<feature type="region of interest" description="Disordered" evidence="2">
    <location>
        <begin position="406"/>
        <end position="431"/>
    </location>
</feature>
<feature type="compositionally biased region" description="Low complexity" evidence="2">
    <location>
        <begin position="150"/>
        <end position="162"/>
    </location>
</feature>
<evidence type="ECO:0000256" key="2">
    <source>
        <dbReference type="SAM" id="MobiDB-lite"/>
    </source>
</evidence>
<accession>A0A812M9T4</accession>
<keyword evidence="1" id="KW-0175">Coiled coil</keyword>
<keyword evidence="4" id="KW-1185">Reference proteome</keyword>
<sequence length="1314" mass="146424">MRCPWSEEMSFYPSVPEALVRQVRKQARQLGYRYTDDGALRSMPYRKMNLDAAKALLRGSRSMDVMHLRMPSAKFQSYVEKGVFTMGQDGVFMVGRSWYTDNKLQAAKHGVEFTFFKSTVTVAWEMSQGGHESAAGASQPDAHPTPKPPASSASQTEAASTAVVEIPEKVPETPNVLETSGGDPVRTCQWQYYVLTNTTLMDKVRHCLLRNCLKKLSPDEVPTILMSDAADLALLSWFLQMGTEEASRVEISRLGSARFMPYLTRCGLSQSPLLDFSWTSVSFAEVMREVETSSVTARIIVHKSPEKTLNDVLSELDMKCEKQKLLEWEMVADAEDSLQIAKAGKERAEKAIEELKKRKHSEIEKESELEIVLRPEIMQEEQDDDSPALEQVLVANVVANARAANKATVPEQLHGGQRAKENRNAEPDDLPEADETLQLEEEVDEKTFAMRNVVARAISCAVEGQSGLAYEREVCRLQLAGLNVGTALHGRRFFQEVVHSSSLVLKQLEALMWDAPLKSTGVPSDFALVIDPVSLGTGFTARHDTVLMMNLNIVHSGTGCLTTPMIGAPTLGAGDHGGDGLKSLCLCTMAEHPAMFDAATLQKRLSLIGGDGGIVRGGIHSDLMPEDTGDAFLDCVDWDSFHRDDLGYTRAIKSSVPAQELYTLAKDLDHLFNFGDGRIIFRSLGKEMDDVPKGHLRQVGGTRKAGSLALVADSIIQHLKRITVGLQMRYRWKQEGHGQYSLTRLSEISRRLLDPAFICFTMLVADVTRGPVHQHILTIQAALEPWSCKSADLLFVQQLEFILQGYQHLEQHIMVTVLLAQHCSLRESVQLELALPEARTKSRVVGLHAATRFVKQLLSEFQLLTGRVGVNDGMALLLTSLHECFCWDQLVIKQPTQRQIAAFVQSWKLLKPFLSKTAWPDREIFPLRYYSWELDEKEMERQYLLLCMRVRNAARAADGKVLKHPVPDDVRASAERWWCTSSYKVQPVWVLGWLRHVISKMLPSAALKLQWDVTDRVSRFLCNLPEAASSTHSVPAQDLLLSFRHGRRKRRKTADNVFSDLRSWNGKVVRIMAINRVVQADAVSRSIDCSSFFAQGTVEMTARASSWHAVRLHHRCRVLRGPESSCERLGSIAHQQWDSQQNLAPASLMARVHLMSAGVKCLGTQRDSLIVNQVASLFLSAKRSALHVRPEVAQIREHREMMAESLSGHDLQLYAAEGNLFPEGLTSVTAIRAETSASLSKSLPSTLPPVLQEALPETVDAATGQIKGLMLSTGLQRLSKKSPANSTLRDAMCSYLDTEAGKKWQQERSLVFGE</sequence>
<proteinExistence type="predicted"/>
<protein>
    <submittedName>
        <fullName evidence="3">Uncharacterized protein</fullName>
    </submittedName>
</protein>
<gene>
    <name evidence="3" type="ORF">SPIL2461_LOCUS5299</name>
</gene>
<comment type="caution">
    <text evidence="3">The sequence shown here is derived from an EMBL/GenBank/DDBJ whole genome shotgun (WGS) entry which is preliminary data.</text>
</comment>
<feature type="coiled-coil region" evidence="1">
    <location>
        <begin position="331"/>
        <end position="365"/>
    </location>
</feature>
<feature type="region of interest" description="Disordered" evidence="2">
    <location>
        <begin position="128"/>
        <end position="162"/>
    </location>
</feature>
<dbReference type="Proteomes" id="UP000649617">
    <property type="component" value="Unassembled WGS sequence"/>
</dbReference>
<evidence type="ECO:0000313" key="3">
    <source>
        <dbReference type="EMBL" id="CAE7257856.1"/>
    </source>
</evidence>
<organism evidence="3 4">
    <name type="scientific">Symbiodinium pilosum</name>
    <name type="common">Dinoflagellate</name>
    <dbReference type="NCBI Taxonomy" id="2952"/>
    <lineage>
        <taxon>Eukaryota</taxon>
        <taxon>Sar</taxon>
        <taxon>Alveolata</taxon>
        <taxon>Dinophyceae</taxon>
        <taxon>Suessiales</taxon>
        <taxon>Symbiodiniaceae</taxon>
        <taxon>Symbiodinium</taxon>
    </lineage>
</organism>
<evidence type="ECO:0000256" key="1">
    <source>
        <dbReference type="SAM" id="Coils"/>
    </source>
</evidence>
<dbReference type="EMBL" id="CAJNIZ010007425">
    <property type="protein sequence ID" value="CAE7257856.1"/>
    <property type="molecule type" value="Genomic_DNA"/>
</dbReference>